<protein>
    <recommendedName>
        <fullName evidence="3">Ribosome modulation factor</fullName>
        <shortName evidence="3">RMF</shortName>
    </recommendedName>
</protein>
<dbReference type="STRING" id="314276.OS145_06187"/>
<comment type="similarity">
    <text evidence="3">Belongs to the ribosome modulation factor family.</text>
</comment>
<dbReference type="AlphaFoldDB" id="A0A348WQ79"/>
<dbReference type="GO" id="GO:0006417">
    <property type="term" value="P:regulation of translation"/>
    <property type="evidence" value="ECO:0007669"/>
    <property type="project" value="UniProtKB-UniRule"/>
</dbReference>
<evidence type="ECO:0000256" key="3">
    <source>
        <dbReference type="HAMAP-Rule" id="MF_00919"/>
    </source>
</evidence>
<dbReference type="NCBIfam" id="NF011162">
    <property type="entry name" value="PRK14563.1"/>
    <property type="match status" value="1"/>
</dbReference>
<dbReference type="HAMAP" id="MF_00919">
    <property type="entry name" value="RMF"/>
    <property type="match status" value="1"/>
</dbReference>
<comment type="function">
    <text evidence="3">During stationary phase, converts 70S ribosomes to an inactive dimeric form (100S ribosomes).</text>
</comment>
<dbReference type="GO" id="GO:0005737">
    <property type="term" value="C:cytoplasm"/>
    <property type="evidence" value="ECO:0007669"/>
    <property type="project" value="UniProtKB-SubCell"/>
</dbReference>
<evidence type="ECO:0000313" key="5">
    <source>
        <dbReference type="EMBL" id="HAR56691.1"/>
    </source>
</evidence>
<feature type="region of interest" description="Disordered" evidence="4">
    <location>
        <begin position="1"/>
        <end position="30"/>
    </location>
</feature>
<reference evidence="5 6" key="1">
    <citation type="journal article" date="2018" name="Nat. Biotechnol.">
        <title>A standardized bacterial taxonomy based on genome phylogeny substantially revises the tree of life.</title>
        <authorList>
            <person name="Parks D.H."/>
            <person name="Chuvochina M."/>
            <person name="Waite D.W."/>
            <person name="Rinke C."/>
            <person name="Skarshewski A."/>
            <person name="Chaumeil P.A."/>
            <person name="Hugenholtz P."/>
        </authorList>
    </citation>
    <scope>NUCLEOTIDE SEQUENCE [LARGE SCALE GENOMIC DNA]</scope>
    <source>
        <strain evidence="5">UBA9360</strain>
    </source>
</reference>
<dbReference type="InterPro" id="IPR023200">
    <property type="entry name" value="RMF_sf"/>
</dbReference>
<dbReference type="Proteomes" id="UP000262878">
    <property type="component" value="Unassembled WGS sequence"/>
</dbReference>
<comment type="subcellular location">
    <subcellularLocation>
        <location evidence="3">Cytoplasm</location>
    </subcellularLocation>
</comment>
<dbReference type="Gene3D" id="1.10.10.620">
    <property type="entry name" value="ribosome modulation factor like domain"/>
    <property type="match status" value="1"/>
</dbReference>
<dbReference type="InterPro" id="IPR007040">
    <property type="entry name" value="Ribosome_modulation_factor"/>
</dbReference>
<sequence length="58" mass="6851">MKRQKRDRFERAHTQGFKAGLSGRSKDQCPYQTQDDFRSQWLGGWRDAMEARGTGLFR</sequence>
<dbReference type="EMBL" id="DMUP01000184">
    <property type="protein sequence ID" value="HAR56691.1"/>
    <property type="molecule type" value="Genomic_DNA"/>
</dbReference>
<keyword evidence="2 3" id="KW-0810">Translation regulation</keyword>
<accession>A0A348WQ79</accession>
<organism evidence="5 6">
    <name type="scientific">Idiomarina baltica</name>
    <dbReference type="NCBI Taxonomy" id="190892"/>
    <lineage>
        <taxon>Bacteria</taxon>
        <taxon>Pseudomonadati</taxon>
        <taxon>Pseudomonadota</taxon>
        <taxon>Gammaproteobacteria</taxon>
        <taxon>Alteromonadales</taxon>
        <taxon>Idiomarinaceae</taxon>
        <taxon>Idiomarina</taxon>
    </lineage>
</organism>
<gene>
    <name evidence="3" type="primary">rmf</name>
    <name evidence="5" type="ORF">DCR58_07900</name>
</gene>
<dbReference type="Pfam" id="PF04957">
    <property type="entry name" value="RMF"/>
    <property type="match status" value="1"/>
</dbReference>
<name>A0A348WQ79_9GAMM</name>
<dbReference type="NCBIfam" id="NF041886">
    <property type="entry name" value="Rmf_CrpP_fam"/>
    <property type="match status" value="1"/>
</dbReference>
<proteinExistence type="inferred from homology"/>
<evidence type="ECO:0000256" key="4">
    <source>
        <dbReference type="SAM" id="MobiDB-lite"/>
    </source>
</evidence>
<dbReference type="RefSeq" id="WP_006955790.1">
    <property type="nucleotide sequence ID" value="NZ_DAIRLQ010000011.1"/>
</dbReference>
<evidence type="ECO:0000256" key="2">
    <source>
        <dbReference type="ARBA" id="ARBA00022845"/>
    </source>
</evidence>
<evidence type="ECO:0000256" key="1">
    <source>
        <dbReference type="ARBA" id="ARBA00022490"/>
    </source>
</evidence>
<evidence type="ECO:0000313" key="6">
    <source>
        <dbReference type="Proteomes" id="UP000262878"/>
    </source>
</evidence>
<comment type="caution">
    <text evidence="5">The sequence shown here is derived from an EMBL/GenBank/DDBJ whole genome shotgun (WGS) entry which is preliminary data.</text>
</comment>
<keyword evidence="1 3" id="KW-0963">Cytoplasm</keyword>